<evidence type="ECO:0000313" key="1">
    <source>
        <dbReference type="EMBL" id="KAI3805570.1"/>
    </source>
</evidence>
<comment type="caution">
    <text evidence="1">The sequence shown here is derived from an EMBL/GenBank/DDBJ whole genome shotgun (WGS) entry which is preliminary data.</text>
</comment>
<gene>
    <name evidence="1" type="ORF">L1987_28080</name>
</gene>
<reference evidence="1 2" key="2">
    <citation type="journal article" date="2022" name="Mol. Ecol. Resour.">
        <title>The genomes of chicory, endive, great burdock and yacon provide insights into Asteraceae paleo-polyploidization history and plant inulin production.</title>
        <authorList>
            <person name="Fan W."/>
            <person name="Wang S."/>
            <person name="Wang H."/>
            <person name="Wang A."/>
            <person name="Jiang F."/>
            <person name="Liu H."/>
            <person name="Zhao H."/>
            <person name="Xu D."/>
            <person name="Zhang Y."/>
        </authorList>
    </citation>
    <scope>NUCLEOTIDE SEQUENCE [LARGE SCALE GENOMIC DNA]</scope>
    <source>
        <strain evidence="2">cv. Yunnan</strain>
        <tissue evidence="1">Leaves</tissue>
    </source>
</reference>
<dbReference type="EMBL" id="CM042026">
    <property type="protein sequence ID" value="KAI3805570.1"/>
    <property type="molecule type" value="Genomic_DNA"/>
</dbReference>
<reference evidence="2" key="1">
    <citation type="journal article" date="2022" name="Mol. Ecol. Resour.">
        <title>The genomes of chicory, endive, great burdock and yacon provide insights into Asteraceae palaeo-polyploidization history and plant inulin production.</title>
        <authorList>
            <person name="Fan W."/>
            <person name="Wang S."/>
            <person name="Wang H."/>
            <person name="Wang A."/>
            <person name="Jiang F."/>
            <person name="Liu H."/>
            <person name="Zhao H."/>
            <person name="Xu D."/>
            <person name="Zhang Y."/>
        </authorList>
    </citation>
    <scope>NUCLEOTIDE SEQUENCE [LARGE SCALE GENOMIC DNA]</scope>
    <source>
        <strain evidence="2">cv. Yunnan</strain>
    </source>
</reference>
<accession>A0ACB9IDJ1</accession>
<dbReference type="Proteomes" id="UP001056120">
    <property type="component" value="Linkage Group LG09"/>
</dbReference>
<sequence length="359" mass="39014">MIARKKKKIRSPPPESSSKGKRKATDTDKDDTPDIDPSVTKAKKAKVSRPKFVTKPSTTMIQEGMNLLNALFSTATTTTTVVTSCVYAIPRTIPTSSHQVTPNTQRLLDSLINTPPVVTTSTTSVTIPISTSSIPVTTIDYPQMVSTIVDLKARVVTLESLVYDITTTNSAQQQVIENQRAQLLVQQLQIDSLTTQIYFILKQLAAQGESSCKQDNLRAKNNDYEDPSDTQGGSEQPVASSIPSATHIGESLAQGESGAGSGDGDKGKGKKVVGDDVITEDGEGNKDEKLECLIDLDEDIFIDDWVSDDENVEIEFESDDEGMKYATHEGFEFDASFINQVNELEEGEIIGEEGENVKS</sequence>
<organism evidence="1 2">
    <name type="scientific">Smallanthus sonchifolius</name>
    <dbReference type="NCBI Taxonomy" id="185202"/>
    <lineage>
        <taxon>Eukaryota</taxon>
        <taxon>Viridiplantae</taxon>
        <taxon>Streptophyta</taxon>
        <taxon>Embryophyta</taxon>
        <taxon>Tracheophyta</taxon>
        <taxon>Spermatophyta</taxon>
        <taxon>Magnoliopsida</taxon>
        <taxon>eudicotyledons</taxon>
        <taxon>Gunneridae</taxon>
        <taxon>Pentapetalae</taxon>
        <taxon>asterids</taxon>
        <taxon>campanulids</taxon>
        <taxon>Asterales</taxon>
        <taxon>Asteraceae</taxon>
        <taxon>Asteroideae</taxon>
        <taxon>Heliantheae alliance</taxon>
        <taxon>Millerieae</taxon>
        <taxon>Smallanthus</taxon>
    </lineage>
</organism>
<protein>
    <submittedName>
        <fullName evidence="1">Uncharacterized protein</fullName>
    </submittedName>
</protein>
<evidence type="ECO:0000313" key="2">
    <source>
        <dbReference type="Proteomes" id="UP001056120"/>
    </source>
</evidence>
<keyword evidence="2" id="KW-1185">Reference proteome</keyword>
<proteinExistence type="predicted"/>
<name>A0ACB9IDJ1_9ASTR</name>